<reference evidence="1" key="2">
    <citation type="submission" date="2020-09" db="EMBL/GenBank/DDBJ databases">
        <authorList>
            <person name="Sun Q."/>
            <person name="Sedlacek I."/>
        </authorList>
    </citation>
    <scope>NUCLEOTIDE SEQUENCE</scope>
    <source>
        <strain evidence="1">CCM 7905</strain>
    </source>
</reference>
<reference evidence="1" key="1">
    <citation type="journal article" date="2014" name="Int. J. Syst. Evol. Microbiol.">
        <title>Complete genome sequence of Corynebacterium casei LMG S-19264T (=DSM 44701T), isolated from a smear-ripened cheese.</title>
        <authorList>
            <consortium name="US DOE Joint Genome Institute (JGI-PGF)"/>
            <person name="Walter F."/>
            <person name="Albersmeier A."/>
            <person name="Kalinowski J."/>
            <person name="Ruckert C."/>
        </authorList>
    </citation>
    <scope>NUCLEOTIDE SEQUENCE</scope>
    <source>
        <strain evidence="1">CCM 7905</strain>
    </source>
</reference>
<comment type="caution">
    <text evidence="1">The sequence shown here is derived from an EMBL/GenBank/DDBJ whole genome shotgun (WGS) entry which is preliminary data.</text>
</comment>
<sequence length="105" mass="10513">MSEVSAITPSHRSRTVASRIDVDIATGILVAVRSISPDAANAELVACAVANHLSLFQLSRALITLAAHGAPSASDSPAARSVAELEWGGALGRGAVAQPGLATTA</sequence>
<evidence type="ECO:0008006" key="3">
    <source>
        <dbReference type="Google" id="ProtNLM"/>
    </source>
</evidence>
<keyword evidence="2" id="KW-1185">Reference proteome</keyword>
<evidence type="ECO:0000313" key="1">
    <source>
        <dbReference type="EMBL" id="GGG17252.1"/>
    </source>
</evidence>
<dbReference type="AlphaFoldDB" id="A0A917G142"/>
<evidence type="ECO:0000313" key="2">
    <source>
        <dbReference type="Proteomes" id="UP000654257"/>
    </source>
</evidence>
<dbReference type="EMBL" id="BMCU01000003">
    <property type="protein sequence ID" value="GGG17252.1"/>
    <property type="molecule type" value="Genomic_DNA"/>
</dbReference>
<accession>A0A917G142</accession>
<dbReference type="Proteomes" id="UP000654257">
    <property type="component" value="Unassembled WGS sequence"/>
</dbReference>
<name>A0A917G142_9NOCA</name>
<gene>
    <name evidence="1" type="ORF">GCM10007304_34290</name>
</gene>
<protein>
    <recommendedName>
        <fullName evidence="3">ANTAR domain-containing protein</fullName>
    </recommendedName>
</protein>
<organism evidence="1 2">
    <name type="scientific">Rhodococcoides trifolii</name>
    <dbReference type="NCBI Taxonomy" id="908250"/>
    <lineage>
        <taxon>Bacteria</taxon>
        <taxon>Bacillati</taxon>
        <taxon>Actinomycetota</taxon>
        <taxon>Actinomycetes</taxon>
        <taxon>Mycobacteriales</taxon>
        <taxon>Nocardiaceae</taxon>
        <taxon>Rhodococcoides</taxon>
    </lineage>
</organism>
<proteinExistence type="predicted"/>
<dbReference type="RefSeq" id="WP_188546019.1">
    <property type="nucleotide sequence ID" value="NZ_BMCU01000003.1"/>
</dbReference>